<protein>
    <recommendedName>
        <fullName evidence="2">tRNA(Phe) 7-[(3-amino-3-carboxypropyl)-4-demethylwyosine(37)-N(4)]-methyltransferase</fullName>
        <ecNumber evidence="2">2.1.1.282</ecNumber>
    </recommendedName>
    <alternativeName>
        <fullName evidence="7">tRNA(Phe) 7-((3-amino-3-carboxypropyl)-4-demethylwyosine(37)-N(4))-methyltransferase</fullName>
    </alternativeName>
</protein>
<organism evidence="11 12">
    <name type="scientific">Babesia gibsoni</name>
    <dbReference type="NCBI Taxonomy" id="33632"/>
    <lineage>
        <taxon>Eukaryota</taxon>
        <taxon>Sar</taxon>
        <taxon>Alveolata</taxon>
        <taxon>Apicomplexa</taxon>
        <taxon>Aconoidasida</taxon>
        <taxon>Piroplasmida</taxon>
        <taxon>Babesiidae</taxon>
        <taxon>Babesia</taxon>
    </lineage>
</organism>
<dbReference type="EMBL" id="JAVEPI010000002">
    <property type="protein sequence ID" value="KAK1443827.1"/>
    <property type="molecule type" value="Genomic_DNA"/>
</dbReference>
<dbReference type="GO" id="GO:0008168">
    <property type="term" value="F:methyltransferase activity"/>
    <property type="evidence" value="ECO:0007669"/>
    <property type="project" value="UniProtKB-KW"/>
</dbReference>
<feature type="region of interest" description="Disordered" evidence="9">
    <location>
        <begin position="386"/>
        <end position="421"/>
    </location>
</feature>
<evidence type="ECO:0000313" key="12">
    <source>
        <dbReference type="Proteomes" id="UP001230268"/>
    </source>
</evidence>
<comment type="similarity">
    <text evidence="1">Belongs to the TYW3 family.</text>
</comment>
<dbReference type="SUPFAM" id="SSF111278">
    <property type="entry name" value="SSo0622-like"/>
    <property type="match status" value="1"/>
</dbReference>
<evidence type="ECO:0000256" key="8">
    <source>
        <dbReference type="ARBA" id="ARBA00049202"/>
    </source>
</evidence>
<dbReference type="GO" id="GO:0032259">
    <property type="term" value="P:methylation"/>
    <property type="evidence" value="ECO:0007669"/>
    <property type="project" value="UniProtKB-KW"/>
</dbReference>
<feature type="compositionally biased region" description="Basic and acidic residues" evidence="9">
    <location>
        <begin position="392"/>
        <end position="410"/>
    </location>
</feature>
<evidence type="ECO:0000256" key="3">
    <source>
        <dbReference type="ARBA" id="ARBA00022603"/>
    </source>
</evidence>
<gene>
    <name evidence="11" type="ORF">BgAZ_207030</name>
</gene>
<evidence type="ECO:0000256" key="4">
    <source>
        <dbReference type="ARBA" id="ARBA00022679"/>
    </source>
</evidence>
<name>A0AAD8PEE7_BABGI</name>
<dbReference type="InterPro" id="IPR036602">
    <property type="entry name" value="tRNA_yW-synthesising-like_sf"/>
</dbReference>
<keyword evidence="5" id="KW-0949">S-adenosyl-L-methionine</keyword>
<dbReference type="InterPro" id="IPR003827">
    <property type="entry name" value="tRNA_yW-synthesising"/>
</dbReference>
<keyword evidence="3" id="KW-0489">Methyltransferase</keyword>
<dbReference type="PANTHER" id="PTHR48418:SF1">
    <property type="entry name" value="TRNA WYBUTOSINE-SYNTHESIZING PROTEIN 3"/>
    <property type="match status" value="1"/>
</dbReference>
<comment type="catalytic activity">
    <reaction evidence="8">
        <text>4-demethyl-7-[(3S)-3-amino-3-carboxypropyl]wyosine(37) in tRNA(Phe) + S-adenosyl-L-methionine = 7-[(3S)-3-amino-3-carboxypropyl]wyosine(37) in tRNA(Phe) + S-adenosyl-L-homocysteine + H(+)</text>
        <dbReference type="Rhea" id="RHEA:36635"/>
        <dbReference type="Rhea" id="RHEA-COMP:10378"/>
        <dbReference type="Rhea" id="RHEA-COMP:10379"/>
        <dbReference type="ChEBI" id="CHEBI:15378"/>
        <dbReference type="ChEBI" id="CHEBI:57856"/>
        <dbReference type="ChEBI" id="CHEBI:59789"/>
        <dbReference type="ChEBI" id="CHEBI:73543"/>
        <dbReference type="ChEBI" id="CHEBI:73550"/>
        <dbReference type="EC" id="2.1.1.282"/>
    </reaction>
</comment>
<dbReference type="Gene3D" id="3.30.1960.10">
    <property type="entry name" value="tRNA wybutosine-synthesizing-like"/>
    <property type="match status" value="1"/>
</dbReference>
<evidence type="ECO:0000256" key="7">
    <source>
        <dbReference type="ARBA" id="ARBA00030554"/>
    </source>
</evidence>
<keyword evidence="12" id="KW-1185">Reference proteome</keyword>
<dbReference type="Proteomes" id="UP001230268">
    <property type="component" value="Unassembled WGS sequence"/>
</dbReference>
<keyword evidence="4" id="KW-0808">Transferase</keyword>
<comment type="caution">
    <text evidence="11">The sequence shown here is derived from an EMBL/GenBank/DDBJ whole genome shotgun (WGS) entry which is preliminary data.</text>
</comment>
<sequence length="421" mass="47169">MKVSPLKVVELLGSELLELLYVGTEDMFNGSGGSVHESQQMAEPGLELHDASSQRIYDNLREVREYMKPGGYKISYEDLGTRFLGKDIYKETLSHDLKMYINGLECVNSSDPEDEGAQSSCDAVDRSLKGSVDVLLIPLLRLFLRTGRFISTSCCSGRIVLFESNPEHARMATKRSKEFGRAGRFLYSSHCHITDVDFEGIVQAFNAKLQTKHDIYKKEPTAAAAAEAGDPDVENAGFVPGQQKDFNVILKFEPFVLHVECQNMEDATELLQICRGCGLKQSGIISCSKRIILSICGKTILEAPVAIRHYQTDLVVVNNTKKYVDKLLSTKWLISNPYLLHLIAVCNRKLSASNNQLLRLYWTCVRKFGINPLQPFVLATAVTPRRGRKTPRKDVEKPCDTPKAEEEHAETSCYESLSEFD</sequence>
<proteinExistence type="inferred from homology"/>
<dbReference type="EC" id="2.1.1.282" evidence="2"/>
<dbReference type="Pfam" id="PF02676">
    <property type="entry name" value="TYW3"/>
    <property type="match status" value="1"/>
</dbReference>
<feature type="domain" description="tRNA wybutosine-synthesizing protein" evidence="10">
    <location>
        <begin position="124"/>
        <end position="361"/>
    </location>
</feature>
<evidence type="ECO:0000256" key="9">
    <source>
        <dbReference type="SAM" id="MobiDB-lite"/>
    </source>
</evidence>
<evidence type="ECO:0000256" key="2">
    <source>
        <dbReference type="ARBA" id="ARBA00012750"/>
    </source>
</evidence>
<reference evidence="11" key="1">
    <citation type="submission" date="2023-08" db="EMBL/GenBank/DDBJ databases">
        <title>Draft sequence of the Babesia gibsoni genome.</title>
        <authorList>
            <person name="Yamagishi J.Y."/>
            <person name="Xuan X.X."/>
        </authorList>
    </citation>
    <scope>NUCLEOTIDE SEQUENCE</scope>
    <source>
        <strain evidence="11">Azabu</strain>
    </source>
</reference>
<dbReference type="GO" id="GO:0008033">
    <property type="term" value="P:tRNA processing"/>
    <property type="evidence" value="ECO:0007669"/>
    <property type="project" value="UniProtKB-KW"/>
</dbReference>
<keyword evidence="6" id="KW-0819">tRNA processing</keyword>
<evidence type="ECO:0000313" key="11">
    <source>
        <dbReference type="EMBL" id="KAK1443827.1"/>
    </source>
</evidence>
<evidence type="ECO:0000256" key="1">
    <source>
        <dbReference type="ARBA" id="ARBA00008569"/>
    </source>
</evidence>
<dbReference type="PANTHER" id="PTHR48418">
    <property type="entry name" value="TRNA WYBUTOSINE-SYNTHESIZING PROTEIN 3"/>
    <property type="match status" value="1"/>
</dbReference>
<accession>A0AAD8PEE7</accession>
<evidence type="ECO:0000256" key="6">
    <source>
        <dbReference type="ARBA" id="ARBA00022694"/>
    </source>
</evidence>
<dbReference type="AlphaFoldDB" id="A0AAD8PEE7"/>
<evidence type="ECO:0000259" key="10">
    <source>
        <dbReference type="Pfam" id="PF02676"/>
    </source>
</evidence>
<evidence type="ECO:0000256" key="5">
    <source>
        <dbReference type="ARBA" id="ARBA00022691"/>
    </source>
</evidence>